<feature type="modified residue" description="N6-(pyridoxal phosphate)lysine" evidence="12">
    <location>
        <position position="107"/>
    </location>
</feature>
<evidence type="ECO:0000256" key="8">
    <source>
        <dbReference type="ARBA" id="ARBA00022898"/>
    </source>
</evidence>
<evidence type="ECO:0000256" key="3">
    <source>
        <dbReference type="ARBA" id="ARBA00005517"/>
    </source>
</evidence>
<dbReference type="EMBL" id="MJBR01000001">
    <property type="protein sequence ID" value="OEY73915.1"/>
    <property type="molecule type" value="Genomic_DNA"/>
</dbReference>
<gene>
    <name evidence="16" type="ORF">APR40_00370</name>
    <name evidence="15" type="ORF">BHS39_00370</name>
</gene>
<evidence type="ECO:0000313" key="17">
    <source>
        <dbReference type="Proteomes" id="UP000176009"/>
    </source>
</evidence>
<dbReference type="InterPro" id="IPR037158">
    <property type="entry name" value="Thr_synth_N_sf"/>
</dbReference>
<feature type="domain" description="Tryptophan synthase beta chain-like PALP" evidence="13">
    <location>
        <begin position="97"/>
        <end position="365"/>
    </location>
</feature>
<sequence>MKYRSLNDKNHKVSFEDAVVRGLAPGKALYFPEEIPKLSQDFFQNLDKYSKEEIAFEAIKAFVGDEIEKNGLQEILKKTLDFEFPVVPISENTGTLELFHGPTLAFKDVGAGFMAGCLGHFVKKGNLGKITVLVATSGDTGGAVANGFLGVEGIDVVILYPKGKVSEIQEKQLTTLGQNITALEVNGNFDDCQDMVKKAFSDSEISEKRQLTSANSINVARWLPQMFYYFFAYKQLAEKKEKLAFSVPSGNFGNICAGMLAKKMGLPIDHFIASNNDNNVVTRYLKSKKYTPKPSVQTISNAMDVGNPSNFVRILELFDNEFNSLSQQLSSFSYSDDKTRKAIKEVKDKYNYVMDPHGAVGYLGLQEFLAENPEYYGTFLETAHPVKFLETVEEVIGEKVEIPASIKEAMNKEKKSFEISDYAELKDFLVQ</sequence>
<evidence type="ECO:0000259" key="14">
    <source>
        <dbReference type="Pfam" id="PF14821"/>
    </source>
</evidence>
<feature type="domain" description="Threonine synthase N-terminal" evidence="14">
    <location>
        <begin position="2"/>
        <end position="79"/>
    </location>
</feature>
<comment type="catalytic activity">
    <reaction evidence="10">
        <text>O-phospho-L-homoserine + H2O = L-threonine + phosphate</text>
        <dbReference type="Rhea" id="RHEA:10840"/>
        <dbReference type="ChEBI" id="CHEBI:15377"/>
        <dbReference type="ChEBI" id="CHEBI:43474"/>
        <dbReference type="ChEBI" id="CHEBI:57590"/>
        <dbReference type="ChEBI" id="CHEBI:57926"/>
        <dbReference type="EC" id="4.2.3.1"/>
    </reaction>
</comment>
<evidence type="ECO:0000256" key="1">
    <source>
        <dbReference type="ARBA" id="ARBA00001933"/>
    </source>
</evidence>
<dbReference type="InterPro" id="IPR001926">
    <property type="entry name" value="TrpB-like_PALP"/>
</dbReference>
<proteinExistence type="inferred from homology"/>
<dbReference type="RefSeq" id="WP_070052449.1">
    <property type="nucleotide sequence ID" value="NZ_FVZF01000001.1"/>
</dbReference>
<dbReference type="PANTHER" id="PTHR42690:SF1">
    <property type="entry name" value="THREONINE SYNTHASE-LIKE 2"/>
    <property type="match status" value="1"/>
</dbReference>
<comment type="cofactor">
    <cofactor evidence="1 12">
        <name>pyridoxal 5'-phosphate</name>
        <dbReference type="ChEBI" id="CHEBI:597326"/>
    </cofactor>
</comment>
<dbReference type="NCBIfam" id="TIGR00260">
    <property type="entry name" value="thrC"/>
    <property type="match status" value="1"/>
</dbReference>
<reference evidence="16 18" key="1">
    <citation type="submission" date="2015-10" db="EMBL/GenBank/DDBJ databases">
        <title>Draft genome sequence of Salegentibacter salinarum KCTC 12975.</title>
        <authorList>
            <person name="Lin W."/>
            <person name="Zheng Q."/>
        </authorList>
    </citation>
    <scope>NUCLEOTIDE SEQUENCE [LARGE SCALE GENOMIC DNA]</scope>
    <source>
        <strain evidence="16 18">KCTC 12974</strain>
    </source>
</reference>
<dbReference type="Proteomes" id="UP000176009">
    <property type="component" value="Unassembled WGS sequence"/>
</dbReference>
<evidence type="ECO:0000256" key="5">
    <source>
        <dbReference type="ARBA" id="ARBA00018679"/>
    </source>
</evidence>
<dbReference type="PROSITE" id="PS00165">
    <property type="entry name" value="DEHYDRATASE_SER_THR"/>
    <property type="match status" value="1"/>
</dbReference>
<dbReference type="PANTHER" id="PTHR42690">
    <property type="entry name" value="THREONINE SYNTHASE FAMILY MEMBER"/>
    <property type="match status" value="1"/>
</dbReference>
<dbReference type="Gene3D" id="3.90.1380.10">
    <property type="entry name" value="Threonine synthase, N-terminal domain"/>
    <property type="match status" value="1"/>
</dbReference>
<dbReference type="Pfam" id="PF00291">
    <property type="entry name" value="PALP"/>
    <property type="match status" value="1"/>
</dbReference>
<dbReference type="GO" id="GO:0030170">
    <property type="term" value="F:pyridoxal phosphate binding"/>
    <property type="evidence" value="ECO:0007669"/>
    <property type="project" value="InterPro"/>
</dbReference>
<evidence type="ECO:0000256" key="4">
    <source>
        <dbReference type="ARBA" id="ARBA00013028"/>
    </source>
</evidence>
<evidence type="ECO:0000256" key="12">
    <source>
        <dbReference type="PIRSR" id="PIRSR604450-51"/>
    </source>
</evidence>
<evidence type="ECO:0000313" key="15">
    <source>
        <dbReference type="EMBL" id="OEY73915.1"/>
    </source>
</evidence>
<evidence type="ECO:0000256" key="9">
    <source>
        <dbReference type="ARBA" id="ARBA00023239"/>
    </source>
</evidence>
<dbReference type="Proteomes" id="UP000232533">
    <property type="component" value="Unassembled WGS sequence"/>
</dbReference>
<keyword evidence="17" id="KW-1185">Reference proteome</keyword>
<comment type="caution">
    <text evidence="16">The sequence shown here is derived from an EMBL/GenBank/DDBJ whole genome shotgun (WGS) entry which is preliminary data.</text>
</comment>
<evidence type="ECO:0000313" key="16">
    <source>
        <dbReference type="EMBL" id="PKD22115.1"/>
    </source>
</evidence>
<dbReference type="SUPFAM" id="SSF53686">
    <property type="entry name" value="Tryptophan synthase beta subunit-like PLP-dependent enzymes"/>
    <property type="match status" value="1"/>
</dbReference>
<comment type="pathway">
    <text evidence="2">Amino-acid biosynthesis; L-threonine biosynthesis; L-threonine from L-aspartate: step 5/5.</text>
</comment>
<keyword evidence="7" id="KW-0791">Threonine biosynthesis</keyword>
<protein>
    <recommendedName>
        <fullName evidence="5 11">Threonine synthase</fullName>
        <ecNumber evidence="4 11">4.2.3.1</ecNumber>
    </recommendedName>
</protein>
<dbReference type="GO" id="GO:0009088">
    <property type="term" value="P:threonine biosynthetic process"/>
    <property type="evidence" value="ECO:0007669"/>
    <property type="project" value="UniProtKB-UniRule"/>
</dbReference>
<evidence type="ECO:0000313" key="18">
    <source>
        <dbReference type="Proteomes" id="UP000232533"/>
    </source>
</evidence>
<dbReference type="InterPro" id="IPR029144">
    <property type="entry name" value="Thr_synth_N"/>
</dbReference>
<keyword evidence="9" id="KW-0456">Lyase</keyword>
<dbReference type="AlphaFoldDB" id="A0A2N0U565"/>
<evidence type="ECO:0000256" key="10">
    <source>
        <dbReference type="ARBA" id="ARBA00049144"/>
    </source>
</evidence>
<evidence type="ECO:0000256" key="7">
    <source>
        <dbReference type="ARBA" id="ARBA00022697"/>
    </source>
</evidence>
<keyword evidence="6" id="KW-0028">Amino-acid biosynthesis</keyword>
<accession>A0A2N0U565</accession>
<dbReference type="UniPathway" id="UPA00050">
    <property type="reaction ID" value="UER00065"/>
</dbReference>
<dbReference type="InterPro" id="IPR051166">
    <property type="entry name" value="Threonine_Synthase"/>
</dbReference>
<dbReference type="InterPro" id="IPR004450">
    <property type="entry name" value="Thr_synthase-like"/>
</dbReference>
<dbReference type="Pfam" id="PF14821">
    <property type="entry name" value="Thr_synth_N"/>
    <property type="match status" value="1"/>
</dbReference>
<comment type="similarity">
    <text evidence="3">Belongs to the threonine synthase family.</text>
</comment>
<dbReference type="OrthoDB" id="9763107at2"/>
<organism evidence="16 18">
    <name type="scientific">Salegentibacter salarius</name>
    <dbReference type="NCBI Taxonomy" id="435906"/>
    <lineage>
        <taxon>Bacteria</taxon>
        <taxon>Pseudomonadati</taxon>
        <taxon>Bacteroidota</taxon>
        <taxon>Flavobacteriia</taxon>
        <taxon>Flavobacteriales</taxon>
        <taxon>Flavobacteriaceae</taxon>
        <taxon>Salegentibacter</taxon>
    </lineage>
</organism>
<dbReference type="EMBL" id="LKTR01000001">
    <property type="protein sequence ID" value="PKD22115.1"/>
    <property type="molecule type" value="Genomic_DNA"/>
</dbReference>
<dbReference type="InterPro" id="IPR036052">
    <property type="entry name" value="TrpB-like_PALP_sf"/>
</dbReference>
<reference evidence="15 17" key="2">
    <citation type="submission" date="2016-09" db="EMBL/GenBank/DDBJ databases">
        <title>Genome Sequence of Salegentibacter salarius,Isolated from a Marine Solar Saltern of the Yellow Sea in South Korea.</title>
        <authorList>
            <person name="Zheng Q."/>
            <person name="Liu Y."/>
        </authorList>
    </citation>
    <scope>NUCLEOTIDE SEQUENCE [LARGE SCALE GENOMIC DNA]</scope>
    <source>
        <strain evidence="15 17">KCTC 12974</strain>
    </source>
</reference>
<keyword evidence="8 12" id="KW-0663">Pyridoxal phosphate</keyword>
<dbReference type="GO" id="GO:0004795">
    <property type="term" value="F:threonine synthase activity"/>
    <property type="evidence" value="ECO:0007669"/>
    <property type="project" value="UniProtKB-UniRule"/>
</dbReference>
<evidence type="ECO:0000259" key="13">
    <source>
        <dbReference type="Pfam" id="PF00291"/>
    </source>
</evidence>
<evidence type="ECO:0000256" key="11">
    <source>
        <dbReference type="NCBIfam" id="TIGR00260"/>
    </source>
</evidence>
<dbReference type="InterPro" id="IPR000634">
    <property type="entry name" value="Ser/Thr_deHydtase_PyrdxlP-BS"/>
</dbReference>
<dbReference type="Gene3D" id="3.40.50.1100">
    <property type="match status" value="2"/>
</dbReference>
<dbReference type="EC" id="4.2.3.1" evidence="4 11"/>
<evidence type="ECO:0000256" key="2">
    <source>
        <dbReference type="ARBA" id="ARBA00004979"/>
    </source>
</evidence>
<evidence type="ECO:0000256" key="6">
    <source>
        <dbReference type="ARBA" id="ARBA00022605"/>
    </source>
</evidence>
<name>A0A2N0U565_9FLAO</name>